<feature type="domain" description="Calponin-homology (CH)" evidence="2">
    <location>
        <begin position="22"/>
        <end position="130"/>
    </location>
</feature>
<evidence type="ECO:0000313" key="3">
    <source>
        <dbReference type="EMBL" id="EPB87764.1"/>
    </source>
</evidence>
<proteinExistence type="predicted"/>
<feature type="compositionally biased region" description="Polar residues" evidence="1">
    <location>
        <begin position="147"/>
        <end position="158"/>
    </location>
</feature>
<dbReference type="SUPFAM" id="SSF47576">
    <property type="entry name" value="Calponin-homology domain, CH-domain"/>
    <property type="match status" value="1"/>
</dbReference>
<dbReference type="SMART" id="SM00033">
    <property type="entry name" value="CH"/>
    <property type="match status" value="1"/>
</dbReference>
<dbReference type="GO" id="GO:0007015">
    <property type="term" value="P:actin filament organization"/>
    <property type="evidence" value="ECO:0007669"/>
    <property type="project" value="TreeGrafter"/>
</dbReference>
<dbReference type="Pfam" id="PF00307">
    <property type="entry name" value="CH"/>
    <property type="match status" value="1"/>
</dbReference>
<dbReference type="STRING" id="1220926.S2JD74"/>
<dbReference type="PROSITE" id="PS50021">
    <property type="entry name" value="CH"/>
    <property type="match status" value="1"/>
</dbReference>
<dbReference type="InterPro" id="IPR003096">
    <property type="entry name" value="SM22_calponin"/>
</dbReference>
<keyword evidence="4" id="KW-1185">Reference proteome</keyword>
<gene>
    <name evidence="3" type="ORF">HMPREF1544_05424</name>
</gene>
<dbReference type="GO" id="GO:0015629">
    <property type="term" value="C:actin cytoskeleton"/>
    <property type="evidence" value="ECO:0007669"/>
    <property type="project" value="TreeGrafter"/>
</dbReference>
<evidence type="ECO:0000256" key="1">
    <source>
        <dbReference type="SAM" id="MobiDB-lite"/>
    </source>
</evidence>
<dbReference type="PRINTS" id="PR00888">
    <property type="entry name" value="SM22CALPONIN"/>
</dbReference>
<dbReference type="CDD" id="cd00014">
    <property type="entry name" value="CH_SF"/>
    <property type="match status" value="1"/>
</dbReference>
<dbReference type="InterPro" id="IPR001715">
    <property type="entry name" value="CH_dom"/>
</dbReference>
<evidence type="ECO:0000259" key="2">
    <source>
        <dbReference type="PROSITE" id="PS50021"/>
    </source>
</evidence>
<dbReference type="VEuPathDB" id="FungiDB:HMPREF1544_05424"/>
<accession>S2JD74</accession>
<name>S2JD74_MUCC1</name>
<dbReference type="PANTHER" id="PTHR47385:SF14">
    <property type="entry name" value="TRANSGELIN"/>
    <property type="match status" value="1"/>
</dbReference>
<dbReference type="AlphaFoldDB" id="S2JD74"/>
<evidence type="ECO:0000313" key="4">
    <source>
        <dbReference type="Proteomes" id="UP000014254"/>
    </source>
</evidence>
<dbReference type="Gene3D" id="1.10.418.10">
    <property type="entry name" value="Calponin-like domain"/>
    <property type="match status" value="1"/>
</dbReference>
<dbReference type="OrthoDB" id="21595at2759"/>
<feature type="region of interest" description="Disordered" evidence="1">
    <location>
        <begin position="147"/>
        <end position="168"/>
    </location>
</feature>
<dbReference type="PANTHER" id="PTHR47385">
    <property type="entry name" value="CALPONIN"/>
    <property type="match status" value="1"/>
</dbReference>
<dbReference type="Proteomes" id="UP000014254">
    <property type="component" value="Unassembled WGS sequence"/>
</dbReference>
<reference evidence="4" key="1">
    <citation type="submission" date="2013-05" db="EMBL/GenBank/DDBJ databases">
        <title>The Genome sequence of Mucor circinelloides f. circinelloides 1006PhL.</title>
        <authorList>
            <consortium name="The Broad Institute Genomics Platform"/>
            <person name="Cuomo C."/>
            <person name="Earl A."/>
            <person name="Findley K."/>
            <person name="Lee S.C."/>
            <person name="Walker B."/>
            <person name="Young S."/>
            <person name="Zeng Q."/>
            <person name="Gargeya S."/>
            <person name="Fitzgerald M."/>
            <person name="Haas B."/>
            <person name="Abouelleil A."/>
            <person name="Allen A.W."/>
            <person name="Alvarado L."/>
            <person name="Arachchi H.M."/>
            <person name="Berlin A.M."/>
            <person name="Chapman S.B."/>
            <person name="Gainer-Dewar J."/>
            <person name="Goldberg J."/>
            <person name="Griggs A."/>
            <person name="Gujja S."/>
            <person name="Hansen M."/>
            <person name="Howarth C."/>
            <person name="Imamovic A."/>
            <person name="Ireland A."/>
            <person name="Larimer J."/>
            <person name="McCowan C."/>
            <person name="Murphy C."/>
            <person name="Pearson M."/>
            <person name="Poon T.W."/>
            <person name="Priest M."/>
            <person name="Roberts A."/>
            <person name="Saif S."/>
            <person name="Shea T."/>
            <person name="Sisk P."/>
            <person name="Sykes S."/>
            <person name="Wortman J."/>
            <person name="Nusbaum C."/>
            <person name="Birren B."/>
        </authorList>
    </citation>
    <scope>NUCLEOTIDE SEQUENCE [LARGE SCALE GENOMIC DNA]</scope>
    <source>
        <strain evidence="4">1006PhL</strain>
    </source>
</reference>
<dbReference type="InterPro" id="IPR050606">
    <property type="entry name" value="Calponin-like"/>
</dbReference>
<dbReference type="EMBL" id="KE123962">
    <property type="protein sequence ID" value="EPB87764.1"/>
    <property type="molecule type" value="Genomic_DNA"/>
</dbReference>
<organism evidence="3 4">
    <name type="scientific">Mucor circinelloides f. circinelloides (strain 1006PhL)</name>
    <name type="common">Mucormycosis agent</name>
    <name type="synonym">Calyptromyces circinelloides</name>
    <dbReference type="NCBI Taxonomy" id="1220926"/>
    <lineage>
        <taxon>Eukaryota</taxon>
        <taxon>Fungi</taxon>
        <taxon>Fungi incertae sedis</taxon>
        <taxon>Mucoromycota</taxon>
        <taxon>Mucoromycotina</taxon>
        <taxon>Mucoromycetes</taxon>
        <taxon>Mucorales</taxon>
        <taxon>Mucorineae</taxon>
        <taxon>Mucoraceae</taxon>
        <taxon>Mucor</taxon>
    </lineage>
</organism>
<sequence>MSSMSRSIYQAQLPSQHLYTMTKQPLLAKYWIESIVGFRLASNDLYYCLKDGFILCKVIEFLVHHGQLPDNYDIFDDDDKRPKDRINLFLRAAKDFGLQSSDLFTVDDLTNGENMNTVCGQIINYDSYNEANQITITYHPLDFSEHSTNTPSIKQRNSIKAPEANKNE</sequence>
<dbReference type="InterPro" id="IPR036872">
    <property type="entry name" value="CH_dom_sf"/>
</dbReference>
<dbReference type="InParanoid" id="S2JD74"/>
<protein>
    <recommendedName>
        <fullName evidence="2">Calponin-homology (CH) domain-containing protein</fullName>
    </recommendedName>
</protein>
<dbReference type="GO" id="GO:0051015">
    <property type="term" value="F:actin filament binding"/>
    <property type="evidence" value="ECO:0007669"/>
    <property type="project" value="TreeGrafter"/>
</dbReference>